<reference evidence="7" key="1">
    <citation type="journal article" date="2017" name="Nat. Commun.">
        <title>The North American bullfrog draft genome provides insight into hormonal regulation of long noncoding RNA.</title>
        <authorList>
            <person name="Hammond S.A."/>
            <person name="Warren R.L."/>
            <person name="Vandervalk B.P."/>
            <person name="Kucuk E."/>
            <person name="Khan H."/>
            <person name="Gibb E.A."/>
            <person name="Pandoh P."/>
            <person name="Kirk H."/>
            <person name="Zhao Y."/>
            <person name="Jones M."/>
            <person name="Mungall A.J."/>
            <person name="Coope R."/>
            <person name="Pleasance S."/>
            <person name="Moore R.A."/>
            <person name="Holt R.A."/>
            <person name="Round J.M."/>
            <person name="Ohora S."/>
            <person name="Walle B.V."/>
            <person name="Veldhoen N."/>
            <person name="Helbing C.C."/>
            <person name="Birol I."/>
        </authorList>
    </citation>
    <scope>NUCLEOTIDE SEQUENCE [LARGE SCALE GENOMIC DNA]</scope>
</reference>
<evidence type="ECO:0000256" key="4">
    <source>
        <dbReference type="PROSITE-ProRule" id="PRU01343"/>
    </source>
</evidence>
<dbReference type="InterPro" id="IPR010666">
    <property type="entry name" value="Znf_GRF"/>
</dbReference>
<evidence type="ECO:0000313" key="7">
    <source>
        <dbReference type="Proteomes" id="UP000228934"/>
    </source>
</evidence>
<evidence type="ECO:0000256" key="3">
    <source>
        <dbReference type="ARBA" id="ARBA00022833"/>
    </source>
</evidence>
<keyword evidence="2 4" id="KW-0863">Zinc-finger</keyword>
<name>A0A2G9S1V6_AQUCT</name>
<evidence type="ECO:0000256" key="1">
    <source>
        <dbReference type="ARBA" id="ARBA00022723"/>
    </source>
</evidence>
<evidence type="ECO:0000259" key="5">
    <source>
        <dbReference type="PROSITE" id="PS51999"/>
    </source>
</evidence>
<sequence>MFGLDDSRNTARLAWRMICDGCVMKITKSLDKVRPCKPSEQSGMVLIAQTNGSVQEDGNPISDDKQDFKIHPTSVHSNAINEVRFTPFVLPSKITNKISGRQQDGMMGVARVDVQPPQNLLHGLSTTILGFGSKYRHSNQNSLGPLQNRRQTGTFTSTPANNAHQCPSHVLFSTTIMSVNDVSGMEVDSSSDLSILADWEEAAVIADSQEEQSVGSGENEESVLPPVDSLSASVLRLDDDKPNLQPNTKSIPCHPSTLNSKSVVYRSPDTTIYNVSLKKQVSNNSKFKLPTALSNKPVPQTVLNSTVNLSSNNRPTKLTRITAPMCNCGRRAKKLTVSNGGPNQGRVFYSCAIRKRDNDGKGCSYFKWEDTLLKEKSLDSSSILSSSRISVTSNTSLASSVCSETRNTFKLRPSLRT</sequence>
<dbReference type="Gene3D" id="3.30.420.10">
    <property type="entry name" value="Ribonuclease H-like superfamily/Ribonuclease H"/>
    <property type="match status" value="1"/>
</dbReference>
<evidence type="ECO:0000256" key="2">
    <source>
        <dbReference type="ARBA" id="ARBA00022771"/>
    </source>
</evidence>
<dbReference type="GO" id="GO:0008270">
    <property type="term" value="F:zinc ion binding"/>
    <property type="evidence" value="ECO:0007669"/>
    <property type="project" value="UniProtKB-KW"/>
</dbReference>
<dbReference type="Proteomes" id="UP000228934">
    <property type="component" value="Unassembled WGS sequence"/>
</dbReference>
<dbReference type="EMBL" id="KV927355">
    <property type="protein sequence ID" value="PIO34074.1"/>
    <property type="molecule type" value="Genomic_DNA"/>
</dbReference>
<protein>
    <recommendedName>
        <fullName evidence="5">GRF-type domain-containing protein</fullName>
    </recommendedName>
</protein>
<dbReference type="PANTHER" id="PTHR33680">
    <property type="entry name" value="OS07G0190500 PROTEIN"/>
    <property type="match status" value="1"/>
</dbReference>
<dbReference type="AlphaFoldDB" id="A0A2G9S1V6"/>
<accession>A0A2G9S1V6</accession>
<proteinExistence type="predicted"/>
<keyword evidence="3" id="KW-0862">Zinc</keyword>
<keyword evidence="1" id="KW-0479">Metal-binding</keyword>
<dbReference type="OrthoDB" id="448399at2759"/>
<dbReference type="PROSITE" id="PS51999">
    <property type="entry name" value="ZF_GRF"/>
    <property type="match status" value="1"/>
</dbReference>
<dbReference type="Pfam" id="PF06839">
    <property type="entry name" value="Zn_ribbon_GRF"/>
    <property type="match status" value="1"/>
</dbReference>
<dbReference type="InterPro" id="IPR036397">
    <property type="entry name" value="RNaseH_sf"/>
</dbReference>
<keyword evidence="7" id="KW-1185">Reference proteome</keyword>
<organism evidence="6 7">
    <name type="scientific">Aquarana catesbeiana</name>
    <name type="common">American bullfrog</name>
    <name type="synonym">Rana catesbeiana</name>
    <dbReference type="NCBI Taxonomy" id="8400"/>
    <lineage>
        <taxon>Eukaryota</taxon>
        <taxon>Metazoa</taxon>
        <taxon>Chordata</taxon>
        <taxon>Craniata</taxon>
        <taxon>Vertebrata</taxon>
        <taxon>Euteleostomi</taxon>
        <taxon>Amphibia</taxon>
        <taxon>Batrachia</taxon>
        <taxon>Anura</taxon>
        <taxon>Neobatrachia</taxon>
        <taxon>Ranoidea</taxon>
        <taxon>Ranidae</taxon>
        <taxon>Aquarana</taxon>
    </lineage>
</organism>
<dbReference type="GO" id="GO:0003676">
    <property type="term" value="F:nucleic acid binding"/>
    <property type="evidence" value="ECO:0007669"/>
    <property type="project" value="InterPro"/>
</dbReference>
<evidence type="ECO:0000313" key="6">
    <source>
        <dbReference type="EMBL" id="PIO34074.1"/>
    </source>
</evidence>
<dbReference type="PANTHER" id="PTHR33680:SF1">
    <property type="entry name" value="OS05G0489500 PROTEIN"/>
    <property type="match status" value="1"/>
</dbReference>
<feature type="domain" description="GRF-type" evidence="5">
    <location>
        <begin position="326"/>
        <end position="372"/>
    </location>
</feature>
<gene>
    <name evidence="6" type="ORF">AB205_0202610</name>
</gene>